<evidence type="ECO:0000313" key="1">
    <source>
        <dbReference type="EMBL" id="EKC21965.1"/>
    </source>
</evidence>
<gene>
    <name evidence="1" type="ORF">CGI_10003030</name>
</gene>
<reference evidence="1" key="1">
    <citation type="journal article" date="2012" name="Nature">
        <title>The oyster genome reveals stress adaptation and complexity of shell formation.</title>
        <authorList>
            <person name="Zhang G."/>
            <person name="Fang X."/>
            <person name="Guo X."/>
            <person name="Li L."/>
            <person name="Luo R."/>
            <person name="Xu F."/>
            <person name="Yang P."/>
            <person name="Zhang L."/>
            <person name="Wang X."/>
            <person name="Qi H."/>
            <person name="Xiong Z."/>
            <person name="Que H."/>
            <person name="Xie Y."/>
            <person name="Holland P.W."/>
            <person name="Paps J."/>
            <person name="Zhu Y."/>
            <person name="Wu F."/>
            <person name="Chen Y."/>
            <person name="Wang J."/>
            <person name="Peng C."/>
            <person name="Meng J."/>
            <person name="Yang L."/>
            <person name="Liu J."/>
            <person name="Wen B."/>
            <person name="Zhang N."/>
            <person name="Huang Z."/>
            <person name="Zhu Q."/>
            <person name="Feng Y."/>
            <person name="Mount A."/>
            <person name="Hedgecock D."/>
            <person name="Xu Z."/>
            <person name="Liu Y."/>
            <person name="Domazet-Loso T."/>
            <person name="Du Y."/>
            <person name="Sun X."/>
            <person name="Zhang S."/>
            <person name="Liu B."/>
            <person name="Cheng P."/>
            <person name="Jiang X."/>
            <person name="Li J."/>
            <person name="Fan D."/>
            <person name="Wang W."/>
            <person name="Fu W."/>
            <person name="Wang T."/>
            <person name="Wang B."/>
            <person name="Zhang J."/>
            <person name="Peng Z."/>
            <person name="Li Y."/>
            <person name="Li N."/>
            <person name="Wang J."/>
            <person name="Chen M."/>
            <person name="He Y."/>
            <person name="Tan F."/>
            <person name="Song X."/>
            <person name="Zheng Q."/>
            <person name="Huang R."/>
            <person name="Yang H."/>
            <person name="Du X."/>
            <person name="Chen L."/>
            <person name="Yang M."/>
            <person name="Gaffney P.M."/>
            <person name="Wang S."/>
            <person name="Luo L."/>
            <person name="She Z."/>
            <person name="Ming Y."/>
            <person name="Huang W."/>
            <person name="Zhang S."/>
            <person name="Huang B."/>
            <person name="Zhang Y."/>
            <person name="Qu T."/>
            <person name="Ni P."/>
            <person name="Miao G."/>
            <person name="Wang J."/>
            <person name="Wang Q."/>
            <person name="Steinberg C.E."/>
            <person name="Wang H."/>
            <person name="Li N."/>
            <person name="Qian L."/>
            <person name="Zhang G."/>
            <person name="Li Y."/>
            <person name="Yang H."/>
            <person name="Liu X."/>
            <person name="Wang J."/>
            <person name="Yin Y."/>
            <person name="Wang J."/>
        </authorList>
    </citation>
    <scope>NUCLEOTIDE SEQUENCE [LARGE SCALE GENOMIC DNA]</scope>
    <source>
        <strain evidence="1">05x7-T-G4-1.051#20</strain>
    </source>
</reference>
<name>K1PZG3_MAGGI</name>
<protein>
    <submittedName>
        <fullName evidence="1">Uncharacterized protein</fullName>
    </submittedName>
</protein>
<organism evidence="1">
    <name type="scientific">Magallana gigas</name>
    <name type="common">Pacific oyster</name>
    <name type="synonym">Crassostrea gigas</name>
    <dbReference type="NCBI Taxonomy" id="29159"/>
    <lineage>
        <taxon>Eukaryota</taxon>
        <taxon>Metazoa</taxon>
        <taxon>Spiralia</taxon>
        <taxon>Lophotrochozoa</taxon>
        <taxon>Mollusca</taxon>
        <taxon>Bivalvia</taxon>
        <taxon>Autobranchia</taxon>
        <taxon>Pteriomorphia</taxon>
        <taxon>Ostreida</taxon>
        <taxon>Ostreoidea</taxon>
        <taxon>Ostreidae</taxon>
        <taxon>Magallana</taxon>
    </lineage>
</organism>
<dbReference type="HOGENOM" id="CLU_2924858_0_0_1"/>
<sequence length="61" mass="7059">MLKKATPTFLVILPCEILETSLDIVFKFVDILMYFVKGGENDAGFTYTSNFKRYSVVSFYF</sequence>
<proteinExistence type="predicted"/>
<dbReference type="EMBL" id="JH818564">
    <property type="protein sequence ID" value="EKC21965.1"/>
    <property type="molecule type" value="Genomic_DNA"/>
</dbReference>
<dbReference type="AlphaFoldDB" id="K1PZG3"/>
<accession>K1PZG3</accession>
<dbReference type="InParanoid" id="K1PZG3"/>